<evidence type="ECO:0000313" key="18">
    <source>
        <dbReference type="Proteomes" id="UP000217473"/>
    </source>
</evidence>
<proteinExistence type="inferred from homology"/>
<evidence type="ECO:0000256" key="4">
    <source>
        <dbReference type="ARBA" id="ARBA00022490"/>
    </source>
</evidence>
<dbReference type="CDD" id="cd07957">
    <property type="entry name" value="Anticodon_Ia_Met"/>
    <property type="match status" value="1"/>
</dbReference>
<dbReference type="AlphaFoldDB" id="A0AAX0QR03"/>
<evidence type="ECO:0000313" key="19">
    <source>
        <dbReference type="Proteomes" id="UP000266198"/>
    </source>
</evidence>
<dbReference type="GO" id="GO:0005524">
    <property type="term" value="F:ATP binding"/>
    <property type="evidence" value="ECO:0007669"/>
    <property type="project" value="UniProtKB-UniRule"/>
</dbReference>
<comment type="caution">
    <text evidence="16">The sequence shown here is derived from an EMBL/GenBank/DDBJ whole genome shotgun (WGS) entry which is preliminary data.</text>
</comment>
<evidence type="ECO:0000256" key="10">
    <source>
        <dbReference type="ARBA" id="ARBA00022917"/>
    </source>
</evidence>
<keyword evidence="11 14" id="KW-0030">Aminoacyl-tRNA synthetase</keyword>
<keyword evidence="9 14" id="KW-0694">RNA-binding</keyword>
<keyword evidence="19" id="KW-1185">Reference proteome</keyword>
<comment type="similarity">
    <text evidence="14">Belongs to the class-I aminoacyl-tRNA synthetase family. MetG type 2B subfamily.</text>
</comment>
<evidence type="ECO:0000256" key="5">
    <source>
        <dbReference type="ARBA" id="ARBA00022555"/>
    </source>
</evidence>
<reference evidence="17 19" key="2">
    <citation type="submission" date="2017-06" db="EMBL/GenBank/DDBJ databases">
        <title>Identification of a new gene, sdsY, involved in staphylococcal internalization in non-professional phagocytic cells (NPPCs).</title>
        <authorList>
            <person name="Maali Y."/>
            <person name="Martins-Simoes P."/>
            <person name="Trouillet-Assant S."/>
            <person name="Laurent F."/>
            <person name="Diot A."/>
            <person name="Verhoeven P."/>
            <person name="Bouvard D."/>
            <person name="Vandenesch F."/>
            <person name="Bes M."/>
        </authorList>
    </citation>
    <scope>NUCLEOTIDE SEQUENCE [LARGE SCALE GENOMIC DNA]</scope>
    <source>
        <strain evidence="17 19">Heidy</strain>
    </source>
</reference>
<dbReference type="InterPro" id="IPR023457">
    <property type="entry name" value="Met-tRNA_synth_2"/>
</dbReference>
<comment type="subcellular location">
    <subcellularLocation>
        <location evidence="2 14">Cytoplasm</location>
    </subcellularLocation>
</comment>
<dbReference type="Pfam" id="PF09334">
    <property type="entry name" value="tRNA-synt_1g"/>
    <property type="match status" value="1"/>
</dbReference>
<dbReference type="FunFam" id="2.40.50.140:FF:000042">
    <property type="entry name" value="Methionine--tRNA ligase"/>
    <property type="match status" value="1"/>
</dbReference>
<protein>
    <recommendedName>
        <fullName evidence="14">Methionine--tRNA ligase</fullName>
        <ecNumber evidence="14">6.1.1.10</ecNumber>
    </recommendedName>
    <alternativeName>
        <fullName evidence="14">Methionyl-tRNA synthetase</fullName>
        <shortName evidence="14">MetRS</shortName>
    </alternativeName>
</protein>
<dbReference type="InterPro" id="IPR033911">
    <property type="entry name" value="MetRS_core"/>
</dbReference>
<dbReference type="Gene3D" id="2.40.50.140">
    <property type="entry name" value="Nucleic acid-binding proteins"/>
    <property type="match status" value="1"/>
</dbReference>
<evidence type="ECO:0000256" key="1">
    <source>
        <dbReference type="ARBA" id="ARBA00003314"/>
    </source>
</evidence>
<dbReference type="Gene3D" id="2.170.220.10">
    <property type="match status" value="1"/>
</dbReference>
<evidence type="ECO:0000256" key="6">
    <source>
        <dbReference type="ARBA" id="ARBA00022598"/>
    </source>
</evidence>
<comment type="function">
    <text evidence="1 14">Is required not only for elongation of protein synthesis but also for the initiation of all mRNA translation through initiator tRNA(fMet) aminoacylation.</text>
</comment>
<name>A0AAX0QR03_9STAP</name>
<comment type="caution">
    <text evidence="14">Lacks conserved residue(s) required for the propagation of feature annotation.</text>
</comment>
<keyword evidence="5 14" id="KW-0820">tRNA-binding</keyword>
<evidence type="ECO:0000259" key="15">
    <source>
        <dbReference type="PROSITE" id="PS50886"/>
    </source>
</evidence>
<dbReference type="Gene3D" id="1.10.730.10">
    <property type="entry name" value="Isoleucyl-tRNA Synthetase, Domain 1"/>
    <property type="match status" value="1"/>
</dbReference>
<evidence type="ECO:0000313" key="17">
    <source>
        <dbReference type="EMBL" id="RIZ50829.1"/>
    </source>
</evidence>
<evidence type="ECO:0000313" key="16">
    <source>
        <dbReference type="EMBL" id="PCF47730.1"/>
    </source>
</evidence>
<keyword evidence="10 14" id="KW-0648">Protein biosynthesis</keyword>
<dbReference type="FunFam" id="1.10.730.10:FF:000026">
    <property type="entry name" value="Methionine--tRNA ligase"/>
    <property type="match status" value="1"/>
</dbReference>
<dbReference type="CDD" id="cd02800">
    <property type="entry name" value="tRNA_bind_EcMetRS_like"/>
    <property type="match status" value="1"/>
</dbReference>
<dbReference type="InterPro" id="IPR012340">
    <property type="entry name" value="NA-bd_OB-fold"/>
</dbReference>
<gene>
    <name evidence="14" type="primary">metG</name>
    <name evidence="16" type="ORF">B5C07_11340</name>
    <name evidence="17" type="ORF">CDL68_10810</name>
</gene>
<dbReference type="PANTHER" id="PTHR43326:SF1">
    <property type="entry name" value="METHIONINE--TRNA LIGASE, MITOCHONDRIAL"/>
    <property type="match status" value="1"/>
</dbReference>
<dbReference type="GO" id="GO:0006431">
    <property type="term" value="P:methionyl-tRNA aminoacylation"/>
    <property type="evidence" value="ECO:0007669"/>
    <property type="project" value="UniProtKB-UniRule"/>
</dbReference>
<dbReference type="RefSeq" id="WP_096598409.1">
    <property type="nucleotide sequence ID" value="NZ_LR134263.1"/>
</dbReference>
<keyword evidence="7 14" id="KW-0547">Nucleotide-binding</keyword>
<dbReference type="SUPFAM" id="SSF50249">
    <property type="entry name" value="Nucleic acid-binding proteins"/>
    <property type="match status" value="1"/>
</dbReference>
<evidence type="ECO:0000256" key="14">
    <source>
        <dbReference type="HAMAP-Rule" id="MF_01228"/>
    </source>
</evidence>
<feature type="short sequence motif" description="'KMSKS' region" evidence="14">
    <location>
        <begin position="308"/>
        <end position="312"/>
    </location>
</feature>
<dbReference type="Proteomes" id="UP000217473">
    <property type="component" value="Unassembled WGS sequence"/>
</dbReference>
<keyword evidence="4 14" id="KW-0963">Cytoplasm</keyword>
<dbReference type="NCBIfam" id="TIGR00399">
    <property type="entry name" value="metG_C_term"/>
    <property type="match status" value="1"/>
</dbReference>
<dbReference type="InterPro" id="IPR004495">
    <property type="entry name" value="Met-tRNA-synth_bsu_C"/>
</dbReference>
<dbReference type="NCBIfam" id="TIGR00398">
    <property type="entry name" value="metG"/>
    <property type="match status" value="1"/>
</dbReference>
<dbReference type="GO" id="GO:0000049">
    <property type="term" value="F:tRNA binding"/>
    <property type="evidence" value="ECO:0007669"/>
    <property type="project" value="UniProtKB-UniRule"/>
</dbReference>
<dbReference type="Proteomes" id="UP000266198">
    <property type="component" value="Unassembled WGS sequence"/>
</dbReference>
<dbReference type="FunFam" id="2.170.220.10:FF:000002">
    <property type="entry name" value="Methionine--tRNA ligase"/>
    <property type="match status" value="1"/>
</dbReference>
<dbReference type="EMBL" id="NIPK01000026">
    <property type="protein sequence ID" value="RIZ50829.1"/>
    <property type="molecule type" value="Genomic_DNA"/>
</dbReference>
<dbReference type="GO" id="GO:0004825">
    <property type="term" value="F:methionine-tRNA ligase activity"/>
    <property type="evidence" value="ECO:0007669"/>
    <property type="project" value="UniProtKB-UniRule"/>
</dbReference>
<dbReference type="InterPro" id="IPR014758">
    <property type="entry name" value="Met-tRNA_synth"/>
</dbReference>
<keyword evidence="8 14" id="KW-0067">ATP-binding</keyword>
<evidence type="ECO:0000256" key="3">
    <source>
        <dbReference type="ARBA" id="ARBA00011738"/>
    </source>
</evidence>
<evidence type="ECO:0000256" key="11">
    <source>
        <dbReference type="ARBA" id="ARBA00023146"/>
    </source>
</evidence>
<dbReference type="InterPro" id="IPR015413">
    <property type="entry name" value="Methionyl/Leucyl_tRNA_Synth"/>
</dbReference>
<dbReference type="NCBIfam" id="NF008900">
    <property type="entry name" value="PRK12267.1"/>
    <property type="match status" value="1"/>
</dbReference>
<reference evidence="16 18" key="1">
    <citation type="journal article" date="2017" name="PLoS ONE">
        <title>Development of a real-time PCR for detection of Staphylococcus pseudintermedius using a novel automated comparison of whole-genome sequences.</title>
        <authorList>
            <person name="Verstappen K.M."/>
            <person name="Huijbregts L."/>
            <person name="Spaninks M."/>
            <person name="Wagenaar J.A."/>
            <person name="Fluit A.C."/>
            <person name="Duim B."/>
        </authorList>
    </citation>
    <scope>NUCLEOTIDE SEQUENCE [LARGE SCALE GENOMIC DNA]</scope>
    <source>
        <strain evidence="16 18">15S02591-1</strain>
    </source>
</reference>
<dbReference type="InterPro" id="IPR002547">
    <property type="entry name" value="tRNA-bd_dom"/>
</dbReference>
<dbReference type="InterPro" id="IPR041872">
    <property type="entry name" value="Anticodon_Met"/>
</dbReference>
<dbReference type="Pfam" id="PF19303">
    <property type="entry name" value="Anticodon_3"/>
    <property type="match status" value="1"/>
</dbReference>
<evidence type="ECO:0000256" key="2">
    <source>
        <dbReference type="ARBA" id="ARBA00004496"/>
    </source>
</evidence>
<dbReference type="Gene3D" id="3.40.50.620">
    <property type="entry name" value="HUPs"/>
    <property type="match status" value="1"/>
</dbReference>
<dbReference type="EMBL" id="MWUR01000019">
    <property type="protein sequence ID" value="PCF47730.1"/>
    <property type="molecule type" value="Genomic_DNA"/>
</dbReference>
<dbReference type="GO" id="GO:0004822">
    <property type="term" value="F:isoleucine-tRNA ligase activity"/>
    <property type="evidence" value="ECO:0007669"/>
    <property type="project" value="UniProtKB-EC"/>
</dbReference>
<evidence type="ECO:0000256" key="7">
    <source>
        <dbReference type="ARBA" id="ARBA00022741"/>
    </source>
</evidence>
<dbReference type="EC" id="6.1.1.10" evidence="14"/>
<dbReference type="SUPFAM" id="SSF47323">
    <property type="entry name" value="Anticodon-binding domain of a subclass of class I aminoacyl-tRNA synthetases"/>
    <property type="match status" value="1"/>
</dbReference>
<comment type="subunit">
    <text evidence="3 14">Homodimer.</text>
</comment>
<accession>A0AAX0QR03</accession>
<keyword evidence="6 14" id="KW-0436">Ligase</keyword>
<dbReference type="InterPro" id="IPR014729">
    <property type="entry name" value="Rossmann-like_a/b/a_fold"/>
</dbReference>
<organism evidence="16 18">
    <name type="scientific">Staphylococcus delphini</name>
    <dbReference type="NCBI Taxonomy" id="53344"/>
    <lineage>
        <taxon>Bacteria</taxon>
        <taxon>Bacillati</taxon>
        <taxon>Bacillota</taxon>
        <taxon>Bacilli</taxon>
        <taxon>Bacillales</taxon>
        <taxon>Staphylococcaceae</taxon>
        <taxon>Staphylococcus</taxon>
        <taxon>Staphylococcus intermedius group</taxon>
    </lineage>
</organism>
<evidence type="ECO:0000256" key="8">
    <source>
        <dbReference type="ARBA" id="ARBA00022840"/>
    </source>
</evidence>
<comment type="catalytic activity">
    <reaction evidence="12 14">
        <text>tRNA(Met) + L-methionine + ATP = L-methionyl-tRNA(Met) + AMP + diphosphate</text>
        <dbReference type="Rhea" id="RHEA:13481"/>
        <dbReference type="Rhea" id="RHEA-COMP:9667"/>
        <dbReference type="Rhea" id="RHEA-COMP:9698"/>
        <dbReference type="ChEBI" id="CHEBI:30616"/>
        <dbReference type="ChEBI" id="CHEBI:33019"/>
        <dbReference type="ChEBI" id="CHEBI:57844"/>
        <dbReference type="ChEBI" id="CHEBI:78442"/>
        <dbReference type="ChEBI" id="CHEBI:78530"/>
        <dbReference type="ChEBI" id="CHEBI:456215"/>
        <dbReference type="EC" id="6.1.1.10"/>
    </reaction>
</comment>
<evidence type="ECO:0000256" key="12">
    <source>
        <dbReference type="ARBA" id="ARBA00047364"/>
    </source>
</evidence>
<dbReference type="PROSITE" id="PS00178">
    <property type="entry name" value="AA_TRNA_LIGASE_I"/>
    <property type="match status" value="1"/>
</dbReference>
<dbReference type="Pfam" id="PF01588">
    <property type="entry name" value="tRNA_bind"/>
    <property type="match status" value="1"/>
</dbReference>
<comment type="catalytic activity">
    <reaction evidence="13">
        <text>tRNA(Ile) + L-isoleucine + ATP = L-isoleucyl-tRNA(Ile) + AMP + diphosphate</text>
        <dbReference type="Rhea" id="RHEA:11060"/>
        <dbReference type="Rhea" id="RHEA-COMP:9666"/>
        <dbReference type="Rhea" id="RHEA-COMP:9695"/>
        <dbReference type="ChEBI" id="CHEBI:30616"/>
        <dbReference type="ChEBI" id="CHEBI:33019"/>
        <dbReference type="ChEBI" id="CHEBI:58045"/>
        <dbReference type="ChEBI" id="CHEBI:78442"/>
        <dbReference type="ChEBI" id="CHEBI:78528"/>
        <dbReference type="ChEBI" id="CHEBI:456215"/>
        <dbReference type="EC" id="6.1.1.5"/>
    </reaction>
</comment>
<evidence type="ECO:0000256" key="13">
    <source>
        <dbReference type="ARBA" id="ARBA00048359"/>
    </source>
</evidence>
<dbReference type="PRINTS" id="PR01041">
    <property type="entry name" value="TRNASYNTHMET"/>
</dbReference>
<dbReference type="PROSITE" id="PS50886">
    <property type="entry name" value="TRBD"/>
    <property type="match status" value="1"/>
</dbReference>
<dbReference type="SUPFAM" id="SSF52374">
    <property type="entry name" value="Nucleotidylyl transferase"/>
    <property type="match status" value="1"/>
</dbReference>
<dbReference type="PANTHER" id="PTHR43326">
    <property type="entry name" value="METHIONYL-TRNA SYNTHETASE"/>
    <property type="match status" value="1"/>
</dbReference>
<evidence type="ECO:0000256" key="9">
    <source>
        <dbReference type="ARBA" id="ARBA00022884"/>
    </source>
</evidence>
<sequence>MVKDTFYITTPIYYPSGNLHIGHAYSTVAGDVIARYKRLQGFDVRYLTGTDEHGQKIQEKAQNAGMSELDYLDGMIKDIKALWEKLDISNDDFIRTTERRHTEVVEKIFEKLLEKGDIYLGEYEGWYSVPDETFYTETQLVDPVYEDGKIVGGKSPDSGHEVELVKEESYFFKLSNYTDRLLAFYDAHPEFIQPPSRKNEMINNFIKPGLEDLAVSRTSFNWGVKVPSNPKHVVYVWLDALVNYISALGYLTDDDSLFRQYWPADIHLMAKEIVRFHSIIWPIILMALDLPLPKKVFAHGWVLMKDGKMSKSKGNVMDPNVLIDRYGLDATRYYLMRELPFGSDGVFTPEAFVDRTNFDLANDLGNLVNRTISMINKYFDGELPAYQGPTHELDEAMEQMALDTVQAYHESMDKLQFSVALSTVWKLISRTNKYIDETTPWILAKDESQKAALGNVMAHLVENIRFAAVLLRPFLTHAPYQIFEQLNINNEALHGFEGLATYGQLTEPIMVTEKPQPIFPRLDVEAEVSYIKASMQPPKEASVEEEVPDKAQIDIKDFDKVEIKAATIIDAEKVKKSNKLLKIQVDLHNEKRQIISGIAQFYEPDDIIGKKVAVVTNLKPAKLMGQKSEGMILSAEKDDVLTLISLPNAVPNGAVIK</sequence>
<dbReference type="InterPro" id="IPR001412">
    <property type="entry name" value="aa-tRNA-synth_I_CS"/>
</dbReference>
<feature type="short sequence motif" description="'HIGH' region" evidence="14">
    <location>
        <begin position="13"/>
        <end position="23"/>
    </location>
</feature>
<feature type="domain" description="TRNA-binding" evidence="15">
    <location>
        <begin position="557"/>
        <end position="657"/>
    </location>
</feature>
<dbReference type="GO" id="GO:0005737">
    <property type="term" value="C:cytoplasm"/>
    <property type="evidence" value="ECO:0007669"/>
    <property type="project" value="UniProtKB-SubCell"/>
</dbReference>
<dbReference type="HAMAP" id="MF_01228">
    <property type="entry name" value="Met_tRNA_synth_type2"/>
    <property type="match status" value="1"/>
</dbReference>
<dbReference type="CDD" id="cd00814">
    <property type="entry name" value="MetRS_core"/>
    <property type="match status" value="1"/>
</dbReference>
<dbReference type="InterPro" id="IPR009080">
    <property type="entry name" value="tRNAsynth_Ia_anticodon-bd"/>
</dbReference>